<dbReference type="OrthoDB" id="9800461at2"/>
<dbReference type="EMBL" id="VOQQ01000001">
    <property type="protein sequence ID" value="TXC62715.1"/>
    <property type="molecule type" value="Genomic_DNA"/>
</dbReference>
<dbReference type="AlphaFoldDB" id="A0A5C6TRZ4"/>
<keyword evidence="2" id="KW-1185">Reference proteome</keyword>
<name>A0A5C6TRZ4_9SPHN</name>
<dbReference type="Pfam" id="PF11253">
    <property type="entry name" value="DUF3052"/>
    <property type="match status" value="1"/>
</dbReference>
<sequence length="144" mass="15807">MLPRAGHSATPLARKLSLKNGLRVWWDEMPSTVRAEIEKSGLFLQHLIWPEPPVDAAHIFVTARAELDVLRRLRAALAPDGFVWVSWPKCGSGVAGEVDEATIRDAAIPLGLVDTKVCAIDATWSALKLVIRKELREPDAPAAR</sequence>
<evidence type="ECO:0000313" key="2">
    <source>
        <dbReference type="Proteomes" id="UP000321249"/>
    </source>
</evidence>
<organism evidence="1 2">
    <name type="scientific">Allosphingosinicella ginsenosidimutans</name>
    <dbReference type="NCBI Taxonomy" id="1176539"/>
    <lineage>
        <taxon>Bacteria</taxon>
        <taxon>Pseudomonadati</taxon>
        <taxon>Pseudomonadota</taxon>
        <taxon>Alphaproteobacteria</taxon>
        <taxon>Sphingomonadales</taxon>
        <taxon>Sphingomonadaceae</taxon>
        <taxon>Allosphingosinicella</taxon>
    </lineage>
</organism>
<dbReference type="InterPro" id="IPR021412">
    <property type="entry name" value="DUF3052"/>
</dbReference>
<accession>A0A5C6TRZ4</accession>
<proteinExistence type="predicted"/>
<dbReference type="Proteomes" id="UP000321249">
    <property type="component" value="Unassembled WGS sequence"/>
</dbReference>
<reference evidence="1 2" key="1">
    <citation type="journal article" date="2015" name="J. Microbiol.">
        <title>Sphingosinicella ginsenosidimutans sp. nov., with ginsenoside converting activity.</title>
        <authorList>
            <person name="Kim J.K."/>
            <person name="Kang M.S."/>
            <person name="Park S.C."/>
            <person name="Kim K.M."/>
            <person name="Choi K."/>
            <person name="Yoon M.H."/>
            <person name="Im W.T."/>
        </authorList>
    </citation>
    <scope>NUCLEOTIDE SEQUENCE [LARGE SCALE GENOMIC DNA]</scope>
    <source>
        <strain evidence="1 2">BS-11</strain>
    </source>
</reference>
<dbReference type="RefSeq" id="WP_147042103.1">
    <property type="nucleotide sequence ID" value="NZ_BAABIR010000002.1"/>
</dbReference>
<gene>
    <name evidence="1" type="ORF">FRZ32_02970</name>
</gene>
<protein>
    <submittedName>
        <fullName evidence="1">DUF3052 family protein</fullName>
    </submittedName>
</protein>
<evidence type="ECO:0000313" key="1">
    <source>
        <dbReference type="EMBL" id="TXC62715.1"/>
    </source>
</evidence>
<comment type="caution">
    <text evidence="1">The sequence shown here is derived from an EMBL/GenBank/DDBJ whole genome shotgun (WGS) entry which is preliminary data.</text>
</comment>